<dbReference type="AlphaFoldDB" id="A0A401LS41"/>
<comment type="caution">
    <text evidence="1">The sequence shown here is derived from an EMBL/GenBank/DDBJ whole genome shotgun (WGS) entry which is preliminary data.</text>
</comment>
<evidence type="ECO:0000313" key="2">
    <source>
        <dbReference type="Proteomes" id="UP000288079"/>
    </source>
</evidence>
<evidence type="ECO:0000313" key="1">
    <source>
        <dbReference type="EMBL" id="GCB34309.1"/>
    </source>
</evidence>
<accession>A0A401LS41</accession>
<name>A0A401LS41_9BACE</name>
<gene>
    <name evidence="1" type="ORF">KGMB02408_12540</name>
</gene>
<proteinExistence type="predicted"/>
<sequence>MKLKYMRNLHNMFDTEPLSFHNEILIECLMDGNPWDILEHALEQIYDELYQLSGIFIVPDISLRGNSRE</sequence>
<dbReference type="EMBL" id="BHWB01000003">
    <property type="protein sequence ID" value="GCB34309.1"/>
    <property type="molecule type" value="Genomic_DNA"/>
</dbReference>
<dbReference type="Proteomes" id="UP000288079">
    <property type="component" value="Unassembled WGS sequence"/>
</dbReference>
<organism evidence="1 2">
    <name type="scientific">Bacteroides faecalis</name>
    <dbReference type="NCBI Taxonomy" id="2447885"/>
    <lineage>
        <taxon>Bacteria</taxon>
        <taxon>Pseudomonadati</taxon>
        <taxon>Bacteroidota</taxon>
        <taxon>Bacteroidia</taxon>
        <taxon>Bacteroidales</taxon>
        <taxon>Bacteroidaceae</taxon>
        <taxon>Bacteroides</taxon>
    </lineage>
</organism>
<reference evidence="1 2" key="1">
    <citation type="submission" date="2018-10" db="EMBL/GenBank/DDBJ databases">
        <title>Draft Genome Sequence of Bacteroides sp. KCTC 15687.</title>
        <authorList>
            <person name="Yu S.Y."/>
            <person name="Kim J.S."/>
            <person name="Oh B.S."/>
            <person name="Park S.H."/>
            <person name="Kang S.W."/>
            <person name="Park J.E."/>
            <person name="Choi S.H."/>
            <person name="Han K.I."/>
            <person name="Lee K.C."/>
            <person name="Eom M.K."/>
            <person name="Suh M.K."/>
            <person name="Lee D.H."/>
            <person name="Yoon H."/>
            <person name="Kim B."/>
            <person name="Yang S.J."/>
            <person name="Lee J.S."/>
            <person name="Lee J.H."/>
        </authorList>
    </citation>
    <scope>NUCLEOTIDE SEQUENCE [LARGE SCALE GENOMIC DNA]</scope>
    <source>
        <strain evidence="1 2">KCTC 15687</strain>
    </source>
</reference>
<protein>
    <submittedName>
        <fullName evidence="1">Uncharacterized protein</fullName>
    </submittedName>
</protein>
<keyword evidence="2" id="KW-1185">Reference proteome</keyword>